<comment type="caution">
    <text evidence="2">The sequence shown here is derived from an EMBL/GenBank/DDBJ whole genome shotgun (WGS) entry which is preliminary data.</text>
</comment>
<keyword evidence="1" id="KW-0472">Membrane</keyword>
<accession>A0A9D5CDD1</accession>
<dbReference type="OrthoDB" id="1875545at2759"/>
<gene>
    <name evidence="2" type="ORF">J5N97_019040</name>
</gene>
<reference evidence="2" key="1">
    <citation type="submission" date="2021-03" db="EMBL/GenBank/DDBJ databases">
        <authorList>
            <person name="Li Z."/>
            <person name="Yang C."/>
        </authorList>
    </citation>
    <scope>NUCLEOTIDE SEQUENCE</scope>
    <source>
        <strain evidence="2">Dzin_1.0</strain>
        <tissue evidence="2">Leaf</tissue>
    </source>
</reference>
<name>A0A9D5CDD1_9LILI</name>
<sequence>MNDLSAAAAAPRRRDCGPVPAPVACVLAPLLLAGLAISLFILVVVHNALLFISILLISALVAAFLAWNGASFRRNAAVLSFVDRFPVSDLRTAKDGELVKITGVASCADISLDASYEKVGHCVYTSTLLHEYKQPSWKPAKAISQCFPWNLAYVERFTTDFYITDATSGVRALVKAGYSSKVFPLVYENMLIKTTSLNRELSLTLKNWLDERHLSAEARLLRLEEGYIKEGSSLTVMGTLNRKSGVLMIVPPSEPISTGCIFQKFLLPIVFDGLVLRFSEQTG</sequence>
<evidence type="ECO:0000256" key="1">
    <source>
        <dbReference type="SAM" id="Phobius"/>
    </source>
</evidence>
<evidence type="ECO:0000313" key="2">
    <source>
        <dbReference type="EMBL" id="KAJ0971081.1"/>
    </source>
</evidence>
<dbReference type="PANTHER" id="PTHR33709">
    <property type="entry name" value="OSJNBA0035M09.9 PROTEIN"/>
    <property type="match status" value="1"/>
</dbReference>
<dbReference type="InterPro" id="IPR040339">
    <property type="entry name" value="At1g16860-like"/>
</dbReference>
<feature type="transmembrane region" description="Helical" evidence="1">
    <location>
        <begin position="21"/>
        <end position="42"/>
    </location>
</feature>
<proteinExistence type="predicted"/>
<dbReference type="PANTHER" id="PTHR33709:SF20">
    <property type="entry name" value="OS04G0541900 PROTEIN"/>
    <property type="match status" value="1"/>
</dbReference>
<keyword evidence="1" id="KW-1133">Transmembrane helix</keyword>
<keyword evidence="3" id="KW-1185">Reference proteome</keyword>
<dbReference type="AlphaFoldDB" id="A0A9D5CDD1"/>
<reference evidence="2" key="2">
    <citation type="journal article" date="2022" name="Hortic Res">
        <title>The genome of Dioscorea zingiberensis sheds light on the biosynthesis, origin and evolution of the medicinally important diosgenin saponins.</title>
        <authorList>
            <person name="Li Y."/>
            <person name="Tan C."/>
            <person name="Li Z."/>
            <person name="Guo J."/>
            <person name="Li S."/>
            <person name="Chen X."/>
            <person name="Wang C."/>
            <person name="Dai X."/>
            <person name="Yang H."/>
            <person name="Song W."/>
            <person name="Hou L."/>
            <person name="Xu J."/>
            <person name="Tong Z."/>
            <person name="Xu A."/>
            <person name="Yuan X."/>
            <person name="Wang W."/>
            <person name="Yang Q."/>
            <person name="Chen L."/>
            <person name="Sun Z."/>
            <person name="Wang K."/>
            <person name="Pan B."/>
            <person name="Chen J."/>
            <person name="Bao Y."/>
            <person name="Liu F."/>
            <person name="Qi X."/>
            <person name="Gang D.R."/>
            <person name="Wen J."/>
            <person name="Li J."/>
        </authorList>
    </citation>
    <scope>NUCLEOTIDE SEQUENCE</scope>
    <source>
        <strain evidence="2">Dzin_1.0</strain>
    </source>
</reference>
<evidence type="ECO:0000313" key="3">
    <source>
        <dbReference type="Proteomes" id="UP001085076"/>
    </source>
</evidence>
<organism evidence="2 3">
    <name type="scientific">Dioscorea zingiberensis</name>
    <dbReference type="NCBI Taxonomy" id="325984"/>
    <lineage>
        <taxon>Eukaryota</taxon>
        <taxon>Viridiplantae</taxon>
        <taxon>Streptophyta</taxon>
        <taxon>Embryophyta</taxon>
        <taxon>Tracheophyta</taxon>
        <taxon>Spermatophyta</taxon>
        <taxon>Magnoliopsida</taxon>
        <taxon>Liliopsida</taxon>
        <taxon>Dioscoreales</taxon>
        <taxon>Dioscoreaceae</taxon>
        <taxon>Dioscorea</taxon>
    </lineage>
</organism>
<keyword evidence="1" id="KW-0812">Transmembrane</keyword>
<dbReference type="Proteomes" id="UP001085076">
    <property type="component" value="Miscellaneous, Linkage group lg05"/>
</dbReference>
<protein>
    <submittedName>
        <fullName evidence="2">Uncharacterized protein</fullName>
    </submittedName>
</protein>
<dbReference type="EMBL" id="JAGGNH010000005">
    <property type="protein sequence ID" value="KAJ0971081.1"/>
    <property type="molecule type" value="Genomic_DNA"/>
</dbReference>
<feature type="transmembrane region" description="Helical" evidence="1">
    <location>
        <begin position="48"/>
        <end position="67"/>
    </location>
</feature>